<dbReference type="SUPFAM" id="SSF55729">
    <property type="entry name" value="Acyl-CoA N-acyltransferases (Nat)"/>
    <property type="match status" value="1"/>
</dbReference>
<protein>
    <recommendedName>
        <fullName evidence="3">N-acetyltransferase domain-containing protein</fullName>
    </recommendedName>
</protein>
<accession>A0A657LQ68</accession>
<evidence type="ECO:0000259" key="3">
    <source>
        <dbReference type="PROSITE" id="PS51186"/>
    </source>
</evidence>
<dbReference type="InterPro" id="IPR050832">
    <property type="entry name" value="Bact_Acetyltransf"/>
</dbReference>
<dbReference type="AlphaFoldDB" id="A0A657LQ68"/>
<dbReference type="CDD" id="cd04301">
    <property type="entry name" value="NAT_SF"/>
    <property type="match status" value="1"/>
</dbReference>
<name>A0A657LQ68_9HYPH</name>
<dbReference type="Proteomes" id="UP000182661">
    <property type="component" value="Unassembled WGS sequence"/>
</dbReference>
<organism evidence="4 5">
    <name type="scientific">Pararhizobium antarcticum</name>
    <dbReference type="NCBI Taxonomy" id="1798805"/>
    <lineage>
        <taxon>Bacteria</taxon>
        <taxon>Pseudomonadati</taxon>
        <taxon>Pseudomonadota</taxon>
        <taxon>Alphaproteobacteria</taxon>
        <taxon>Hyphomicrobiales</taxon>
        <taxon>Rhizobiaceae</taxon>
        <taxon>Rhizobium/Agrobacterium group</taxon>
        <taxon>Pararhizobium</taxon>
    </lineage>
</organism>
<keyword evidence="5" id="KW-1185">Reference proteome</keyword>
<comment type="caution">
    <text evidence="4">The sequence shown here is derived from an EMBL/GenBank/DDBJ whole genome shotgun (WGS) entry which is preliminary data.</text>
</comment>
<dbReference type="PROSITE" id="PS51186">
    <property type="entry name" value="GNAT"/>
    <property type="match status" value="1"/>
</dbReference>
<dbReference type="OrthoDB" id="9799092at2"/>
<gene>
    <name evidence="4" type="ORF">AX760_21100</name>
</gene>
<evidence type="ECO:0000256" key="2">
    <source>
        <dbReference type="ARBA" id="ARBA00023315"/>
    </source>
</evidence>
<feature type="domain" description="N-acetyltransferase" evidence="3">
    <location>
        <begin position="10"/>
        <end position="172"/>
    </location>
</feature>
<evidence type="ECO:0000256" key="1">
    <source>
        <dbReference type="ARBA" id="ARBA00022679"/>
    </source>
</evidence>
<dbReference type="InterPro" id="IPR000182">
    <property type="entry name" value="GNAT_dom"/>
</dbReference>
<dbReference type="PANTHER" id="PTHR43877:SF2">
    <property type="entry name" value="AMINOALKYLPHOSPHONATE N-ACETYLTRANSFERASE-RELATED"/>
    <property type="match status" value="1"/>
</dbReference>
<dbReference type="RefSeq" id="WP_071834365.1">
    <property type="nucleotide sequence ID" value="NZ_LSRP01000103.1"/>
</dbReference>
<evidence type="ECO:0000313" key="5">
    <source>
        <dbReference type="Proteomes" id="UP000182661"/>
    </source>
</evidence>
<dbReference type="EMBL" id="LSRP01000103">
    <property type="protein sequence ID" value="OJF93905.1"/>
    <property type="molecule type" value="Genomic_DNA"/>
</dbReference>
<dbReference type="GO" id="GO:0016747">
    <property type="term" value="F:acyltransferase activity, transferring groups other than amino-acyl groups"/>
    <property type="evidence" value="ECO:0007669"/>
    <property type="project" value="InterPro"/>
</dbReference>
<dbReference type="PANTHER" id="PTHR43877">
    <property type="entry name" value="AMINOALKYLPHOSPHONATE N-ACETYLTRANSFERASE-RELATED-RELATED"/>
    <property type="match status" value="1"/>
</dbReference>
<sequence length="187" mass="21095">MGSGEIAPPVTTRLLDENDVAHLRHIRLEALRLNPDAFASSEADWLMMTDAEWRRHILDNRIFVAFRGMSPVGIMGYCRQRASKMQYRATVIMVYVRQDERGFGTAAALLDFLTGHARAAGIRQLELAVRADNQPACRFYLRTGFSQIGRVPAGLCQDGYDIDEILMARRIDDPRLQSLSTDKDHTA</sequence>
<reference evidence="4 5" key="1">
    <citation type="submission" date="2016-02" db="EMBL/GenBank/DDBJ databases">
        <title>Genome sequencing of a beta-galactosidase producing bacteria Rhizobium sp. 59.</title>
        <authorList>
            <person name="Wang D."/>
            <person name="Kot W."/>
            <person name="Qin Y."/>
            <person name="Hansen L."/>
            <person name="Naqvi K."/>
            <person name="Rensing C."/>
        </authorList>
    </citation>
    <scope>NUCLEOTIDE SEQUENCE [LARGE SCALE GENOMIC DNA]</scope>
    <source>
        <strain evidence="4 5">59</strain>
    </source>
</reference>
<dbReference type="InterPro" id="IPR016181">
    <property type="entry name" value="Acyl_CoA_acyltransferase"/>
</dbReference>
<evidence type="ECO:0000313" key="4">
    <source>
        <dbReference type="EMBL" id="OJF93905.1"/>
    </source>
</evidence>
<keyword evidence="2" id="KW-0012">Acyltransferase</keyword>
<proteinExistence type="predicted"/>
<dbReference type="Gene3D" id="3.40.630.30">
    <property type="match status" value="1"/>
</dbReference>
<dbReference type="Pfam" id="PF00583">
    <property type="entry name" value="Acetyltransf_1"/>
    <property type="match status" value="1"/>
</dbReference>
<keyword evidence="1" id="KW-0808">Transferase</keyword>